<reference evidence="2" key="1">
    <citation type="submission" date="2014-11" db="EMBL/GenBank/DDBJ databases">
        <authorList>
            <person name="Amaro Gonzalez C."/>
        </authorList>
    </citation>
    <scope>NUCLEOTIDE SEQUENCE</scope>
</reference>
<evidence type="ECO:0000256" key="1">
    <source>
        <dbReference type="SAM" id="MobiDB-lite"/>
    </source>
</evidence>
<name>A0A0E9T459_ANGAN</name>
<evidence type="ECO:0000313" key="2">
    <source>
        <dbReference type="EMBL" id="JAH48399.1"/>
    </source>
</evidence>
<feature type="compositionally biased region" description="Basic and acidic residues" evidence="1">
    <location>
        <begin position="18"/>
        <end position="29"/>
    </location>
</feature>
<feature type="region of interest" description="Disordered" evidence="1">
    <location>
        <begin position="1"/>
        <end position="62"/>
    </location>
</feature>
<proteinExistence type="predicted"/>
<feature type="compositionally biased region" description="Basic residues" evidence="1">
    <location>
        <begin position="51"/>
        <end position="62"/>
    </location>
</feature>
<sequence>MGLNGIDNQPEAPSSETPIRDHDQSEMEQKPTTQENATRSEKQDEGNGHGGKIHRRQLCTPY</sequence>
<accession>A0A0E9T459</accession>
<reference evidence="2" key="2">
    <citation type="journal article" date="2015" name="Fish Shellfish Immunol.">
        <title>Early steps in the European eel (Anguilla anguilla)-Vibrio vulnificus interaction in the gills: Role of the RtxA13 toxin.</title>
        <authorList>
            <person name="Callol A."/>
            <person name="Pajuelo D."/>
            <person name="Ebbesson L."/>
            <person name="Teles M."/>
            <person name="MacKenzie S."/>
            <person name="Amaro C."/>
        </authorList>
    </citation>
    <scope>NUCLEOTIDE SEQUENCE</scope>
</reference>
<feature type="compositionally biased region" description="Basic and acidic residues" evidence="1">
    <location>
        <begin position="38"/>
        <end position="47"/>
    </location>
</feature>
<dbReference type="AlphaFoldDB" id="A0A0E9T459"/>
<organism evidence="2">
    <name type="scientific">Anguilla anguilla</name>
    <name type="common">European freshwater eel</name>
    <name type="synonym">Muraena anguilla</name>
    <dbReference type="NCBI Taxonomy" id="7936"/>
    <lineage>
        <taxon>Eukaryota</taxon>
        <taxon>Metazoa</taxon>
        <taxon>Chordata</taxon>
        <taxon>Craniata</taxon>
        <taxon>Vertebrata</taxon>
        <taxon>Euteleostomi</taxon>
        <taxon>Actinopterygii</taxon>
        <taxon>Neopterygii</taxon>
        <taxon>Teleostei</taxon>
        <taxon>Anguilliformes</taxon>
        <taxon>Anguillidae</taxon>
        <taxon>Anguilla</taxon>
    </lineage>
</organism>
<dbReference type="EMBL" id="GBXM01060178">
    <property type="protein sequence ID" value="JAH48399.1"/>
    <property type="molecule type" value="Transcribed_RNA"/>
</dbReference>
<protein>
    <submittedName>
        <fullName evidence="2">Uncharacterized protein</fullName>
    </submittedName>
</protein>